<evidence type="ECO:0000313" key="3">
    <source>
        <dbReference type="Proteomes" id="UP000237968"/>
    </source>
</evidence>
<keyword evidence="3" id="KW-1185">Reference proteome</keyword>
<gene>
    <name evidence="2" type="ORF">ENSA5_57820</name>
</gene>
<reference evidence="2 3" key="1">
    <citation type="submission" date="2018-03" db="EMBL/GenBank/DDBJ databases">
        <title>Draft Genome Sequences of the Obligatory Marine Myxobacteria Enhygromyxa salina SWB005.</title>
        <authorList>
            <person name="Poehlein A."/>
            <person name="Moghaddam J.A."/>
            <person name="Harms H."/>
            <person name="Alanjari M."/>
            <person name="Koenig G.M."/>
            <person name="Daniel R."/>
            <person name="Schaeberle T.F."/>
        </authorList>
    </citation>
    <scope>NUCLEOTIDE SEQUENCE [LARGE SCALE GENOMIC DNA]</scope>
    <source>
        <strain evidence="2 3">SWB005</strain>
    </source>
</reference>
<dbReference type="EMBL" id="PVNK01000254">
    <property type="protein sequence ID" value="PRP91165.1"/>
    <property type="molecule type" value="Genomic_DNA"/>
</dbReference>
<feature type="region of interest" description="Disordered" evidence="1">
    <location>
        <begin position="154"/>
        <end position="173"/>
    </location>
</feature>
<sequence length="603" mass="64763">MVKTHDGEINRASWPMLSSARRMAGRGNNHGRAGRRSLLALGLVFVGPPAGAAPEADAEPAPEPASDAPDSALLEFHLDPVADLQIAIWLEDSEGNFLEDVYVTQATGKLGIGNRPGLPLFLSSWHAPYGPREGVLPVWAHRRGASYPKIVFHDSSPTDQDSQGFHESTSSPETYFCRPLRPDEDDAIVDVMTCPSPASFNSDKGKFLAGERSVYPPRADLTSVHDKDSSDVGLYAGLNELDAVTHATPIAGPYRVSHRLERDAVPEGPLVAWIEVSRERDENPDWAFDREGDHTLDSSPALQQFGREFLGQPAVVFRVEFDPAELGYAATIDYAGYSDLYGASGTLAPADATISTSGGSGADRLRIHDTHGITGRFGVYSHGWGSGADGGGTACSEYTPPRVEGLRLDALAFDTVRASFRVPEGVEPATIHAHWITPETTDFQLAAAVEAAGVPRVCSSASEPDCVEAGPGDEVVVDIDQLFGNYSYTVAISYEDSCTNRSELAIADVTTPVQPFQTIDTACFVATAAWGAGWTEELRALRWLRDAYMVDQPIAADLVRSYYAYGPTLAAMIREVPPARAAARLLLRPVARVARRVSPAGSG</sequence>
<dbReference type="OrthoDB" id="9786188at2"/>
<organism evidence="2 3">
    <name type="scientific">Enhygromyxa salina</name>
    <dbReference type="NCBI Taxonomy" id="215803"/>
    <lineage>
        <taxon>Bacteria</taxon>
        <taxon>Pseudomonadati</taxon>
        <taxon>Myxococcota</taxon>
        <taxon>Polyangia</taxon>
        <taxon>Nannocystales</taxon>
        <taxon>Nannocystaceae</taxon>
        <taxon>Enhygromyxa</taxon>
    </lineage>
</organism>
<evidence type="ECO:0000256" key="1">
    <source>
        <dbReference type="SAM" id="MobiDB-lite"/>
    </source>
</evidence>
<feature type="compositionally biased region" description="Polar residues" evidence="1">
    <location>
        <begin position="155"/>
        <end position="173"/>
    </location>
</feature>
<dbReference type="InterPro" id="IPR049886">
    <property type="entry name" value="CFI_box_CTERM_dom"/>
</dbReference>
<dbReference type="RefSeq" id="WP_106394988.1">
    <property type="nucleotide sequence ID" value="NZ_PVNK01000254.1"/>
</dbReference>
<evidence type="ECO:0000313" key="2">
    <source>
        <dbReference type="EMBL" id="PRP91165.1"/>
    </source>
</evidence>
<accession>A0A2S9XE78</accession>
<comment type="caution">
    <text evidence="2">The sequence shown here is derived from an EMBL/GenBank/DDBJ whole genome shotgun (WGS) entry which is preliminary data.</text>
</comment>
<name>A0A2S9XE78_9BACT</name>
<protein>
    <submittedName>
        <fullName evidence="2">Uncharacterized protein</fullName>
    </submittedName>
</protein>
<dbReference type="Proteomes" id="UP000237968">
    <property type="component" value="Unassembled WGS sequence"/>
</dbReference>
<dbReference type="NCBIfam" id="NF041770">
    <property type="entry name" value="CFI_box_CTERM"/>
    <property type="match status" value="1"/>
</dbReference>
<dbReference type="AlphaFoldDB" id="A0A2S9XE78"/>
<proteinExistence type="predicted"/>